<dbReference type="GeneID" id="25479155"/>
<protein>
    <submittedName>
        <fullName evidence="1">ORF_106L</fullName>
    </submittedName>
</protein>
<dbReference type="RefSeq" id="YP_009163867.1">
    <property type="nucleotide sequence ID" value="NC_027778.1"/>
</dbReference>
<keyword evidence="2" id="KW-1185">Reference proteome</keyword>
<evidence type="ECO:0000313" key="2">
    <source>
        <dbReference type="Proteomes" id="UP000201485"/>
    </source>
</evidence>
<name>A0A0K1L6B7_9VIRU</name>
<accession>A0A0K1L6B7</accession>
<dbReference type="Proteomes" id="UP000201485">
    <property type="component" value="Segment"/>
</dbReference>
<organism evidence="1 2">
    <name type="scientific">Scale drop disease virus</name>
    <dbReference type="NCBI Taxonomy" id="1697349"/>
    <lineage>
        <taxon>Viruses</taxon>
        <taxon>Varidnaviria</taxon>
        <taxon>Bamfordvirae</taxon>
        <taxon>Nucleocytoviricota</taxon>
        <taxon>Megaviricetes</taxon>
        <taxon>Pimascovirales</taxon>
        <taxon>Pimascovirales incertae sedis</taxon>
        <taxon>Iridoviridae</taxon>
        <taxon>Alphairidovirinae</taxon>
        <taxon>Megalocytivirus</taxon>
        <taxon>Megalocytivirus lates1</taxon>
    </lineage>
</organism>
<dbReference type="KEGG" id="vg:25479155"/>
<dbReference type="EMBL" id="KR139659">
    <property type="protein sequence ID" value="AKU37521.1"/>
    <property type="molecule type" value="Genomic_DNA"/>
</dbReference>
<reference evidence="1 2" key="1">
    <citation type="journal article" date="2015" name="PLoS Pathog.">
        <title>A Novel Virus Causes Scale Drop Disease in Lates calcarifer.</title>
        <authorList>
            <person name="de Groof A."/>
            <person name="Guelen L."/>
            <person name="Deijs M."/>
            <person name="van der Wal Y."/>
            <person name="Miyata M."/>
            <person name="Ng K.S."/>
            <person name="van Grinsven L."/>
            <person name="Simmelink B."/>
            <person name="Biermann Y."/>
            <person name="Grisez L."/>
            <person name="van Lent J."/>
            <person name="de Ronde A."/>
            <person name="Chang S.F."/>
            <person name="Schrier C."/>
            <person name="van der Hoek L."/>
        </authorList>
    </citation>
    <scope>NUCLEOTIDE SEQUENCE [LARGE SCALE GENOMIC DNA]</scope>
    <source>
        <strain evidence="1">C4575</strain>
    </source>
</reference>
<proteinExistence type="predicted"/>
<evidence type="ECO:0000313" key="1">
    <source>
        <dbReference type="EMBL" id="AKU37521.1"/>
    </source>
</evidence>
<sequence>MYAISFHLKSFTLPVPDVLPIVPRLTLAGRRVLCFSEKLCGIASTTCGWWPILLCLAIATERYLCLRNEILETLLASPPIKIKITRCCATMPINRFCADYPIQ</sequence>
<gene>
    <name evidence="1" type="ORF">SDDV_106</name>
</gene>